<dbReference type="InterPro" id="IPR035907">
    <property type="entry name" value="Hppk_sf"/>
</dbReference>
<dbReference type="GO" id="GO:0046656">
    <property type="term" value="P:folic acid biosynthetic process"/>
    <property type="evidence" value="ECO:0007669"/>
    <property type="project" value="UniProtKB-KW"/>
</dbReference>
<dbReference type="PANTHER" id="PTHR43071">
    <property type="entry name" value="2-AMINO-4-HYDROXY-6-HYDROXYMETHYLDIHYDROPTERIDINE PYROPHOSPHOKINASE"/>
    <property type="match status" value="1"/>
</dbReference>
<dbReference type="Gene3D" id="3.30.70.560">
    <property type="entry name" value="7,8-Dihydro-6-hydroxymethylpterin-pyrophosphokinase HPPK"/>
    <property type="match status" value="1"/>
</dbReference>
<comment type="pathway">
    <text evidence="1">Cofactor biosynthesis; tetrahydrofolate biosynthesis; 2-amino-4-hydroxy-6-hydroxymethyl-7,8-dihydropteridine diphosphate from 7,8-dihydroneopterin triphosphate: step 4/4.</text>
</comment>
<dbReference type="CDD" id="cd00483">
    <property type="entry name" value="HPPK"/>
    <property type="match status" value="1"/>
</dbReference>
<comment type="similarity">
    <text evidence="2">Belongs to the HPPK family.</text>
</comment>
<dbReference type="AlphaFoldDB" id="A0A1E2VCE1"/>
<evidence type="ECO:0000256" key="8">
    <source>
        <dbReference type="ARBA" id="ARBA00022840"/>
    </source>
</evidence>
<comment type="caution">
    <text evidence="14">The sequence shown here is derived from an EMBL/GenBank/DDBJ whole genome shotgun (WGS) entry which is preliminary data.</text>
</comment>
<keyword evidence="8" id="KW-0067">ATP-binding</keyword>
<evidence type="ECO:0000256" key="4">
    <source>
        <dbReference type="ARBA" id="ARBA00016218"/>
    </source>
</evidence>
<dbReference type="PROSITE" id="PS00794">
    <property type="entry name" value="HPPK"/>
    <property type="match status" value="1"/>
</dbReference>
<dbReference type="OrthoDB" id="9808041at2"/>
<dbReference type="NCBIfam" id="TIGR01498">
    <property type="entry name" value="folK"/>
    <property type="match status" value="1"/>
</dbReference>
<evidence type="ECO:0000313" key="14">
    <source>
        <dbReference type="EMBL" id="ODC04688.1"/>
    </source>
</evidence>
<proteinExistence type="inferred from homology"/>
<dbReference type="Proteomes" id="UP000094291">
    <property type="component" value="Unassembled WGS sequence"/>
</dbReference>
<dbReference type="GO" id="GO:0005524">
    <property type="term" value="F:ATP binding"/>
    <property type="evidence" value="ECO:0007669"/>
    <property type="project" value="UniProtKB-KW"/>
</dbReference>
<dbReference type="EC" id="2.7.6.3" evidence="3"/>
<evidence type="ECO:0000256" key="6">
    <source>
        <dbReference type="ARBA" id="ARBA00022741"/>
    </source>
</evidence>
<keyword evidence="9" id="KW-0289">Folate biosynthesis</keyword>
<evidence type="ECO:0000256" key="1">
    <source>
        <dbReference type="ARBA" id="ARBA00005051"/>
    </source>
</evidence>
<evidence type="ECO:0000256" key="7">
    <source>
        <dbReference type="ARBA" id="ARBA00022777"/>
    </source>
</evidence>
<feature type="domain" description="7,8-dihydro-6-hydroxymethylpterin-pyrophosphokinase" evidence="13">
    <location>
        <begin position="102"/>
        <end position="113"/>
    </location>
</feature>
<comment type="function">
    <text evidence="10">Catalyzes the transfer of pyrophosphate from adenosine triphosphate (ATP) to 6-hydroxymethyl-7,8-dihydropterin, an enzymatic step in folate biosynthesis pathway.</text>
</comment>
<evidence type="ECO:0000256" key="3">
    <source>
        <dbReference type="ARBA" id="ARBA00013253"/>
    </source>
</evidence>
<dbReference type="GO" id="GO:0046654">
    <property type="term" value="P:tetrahydrofolate biosynthetic process"/>
    <property type="evidence" value="ECO:0007669"/>
    <property type="project" value="UniProtKB-UniPathway"/>
</dbReference>
<evidence type="ECO:0000256" key="10">
    <source>
        <dbReference type="ARBA" id="ARBA00029409"/>
    </source>
</evidence>
<keyword evidence="7 14" id="KW-0418">Kinase</keyword>
<dbReference type="GO" id="GO:0016301">
    <property type="term" value="F:kinase activity"/>
    <property type="evidence" value="ECO:0007669"/>
    <property type="project" value="UniProtKB-KW"/>
</dbReference>
<dbReference type="Pfam" id="PF01288">
    <property type="entry name" value="HPPK"/>
    <property type="match status" value="1"/>
</dbReference>
<dbReference type="PANTHER" id="PTHR43071:SF1">
    <property type="entry name" value="2-AMINO-4-HYDROXY-6-HYDROXYMETHYLDIHYDROPTERIDINE PYROPHOSPHOKINASE"/>
    <property type="match status" value="1"/>
</dbReference>
<dbReference type="STRING" id="197479.BFW38_15290"/>
<keyword evidence="6" id="KW-0547">Nucleotide-binding</keyword>
<keyword evidence="15" id="KW-1185">Reference proteome</keyword>
<sequence length="172" mass="19084">MPTNNHIAQTETAAEVICWIGLGSNLSDPEGQLQQAFDELAALPDSQLIQRSALWSSAPVGPQDQPDFVNAVAALRTQLPPLTLLDALQAIEQAHRRVRLRHWGPRTLDLDLLLYGDQVINHPRLQVPHPEMHRRGFVLAPLSSVEPTMIIPEKGPIIELLSHIPLDDLHPL</sequence>
<name>A0A1E2VCE1_9GAMM</name>
<dbReference type="GO" id="GO:0003848">
    <property type="term" value="F:2-amino-4-hydroxy-6-hydroxymethyldihydropteridine diphosphokinase activity"/>
    <property type="evidence" value="ECO:0007669"/>
    <property type="project" value="UniProtKB-EC"/>
</dbReference>
<organism evidence="14 15">
    <name type="scientific">Terasakiispira papahanaumokuakeensis</name>
    <dbReference type="NCBI Taxonomy" id="197479"/>
    <lineage>
        <taxon>Bacteria</taxon>
        <taxon>Pseudomonadati</taxon>
        <taxon>Pseudomonadota</taxon>
        <taxon>Gammaproteobacteria</taxon>
        <taxon>Oceanospirillales</taxon>
        <taxon>Terasakiispira</taxon>
    </lineage>
</organism>
<evidence type="ECO:0000256" key="2">
    <source>
        <dbReference type="ARBA" id="ARBA00005810"/>
    </source>
</evidence>
<reference evidence="14 15" key="1">
    <citation type="submission" date="2016-08" db="EMBL/GenBank/DDBJ databases">
        <authorList>
            <person name="Seilhamer J.J."/>
        </authorList>
    </citation>
    <scope>NUCLEOTIDE SEQUENCE [LARGE SCALE GENOMIC DNA]</scope>
    <source>
        <strain evidence="14 15">PH27A</strain>
    </source>
</reference>
<evidence type="ECO:0000256" key="5">
    <source>
        <dbReference type="ARBA" id="ARBA00022679"/>
    </source>
</evidence>
<dbReference type="RefSeq" id="WP_068999672.1">
    <property type="nucleotide sequence ID" value="NZ_MDTQ01000001.1"/>
</dbReference>
<evidence type="ECO:0000256" key="12">
    <source>
        <dbReference type="ARBA" id="ARBA00033413"/>
    </source>
</evidence>
<dbReference type="InterPro" id="IPR000550">
    <property type="entry name" value="Hppk"/>
</dbReference>
<evidence type="ECO:0000256" key="9">
    <source>
        <dbReference type="ARBA" id="ARBA00022909"/>
    </source>
</evidence>
<dbReference type="SUPFAM" id="SSF55083">
    <property type="entry name" value="6-hydroxymethyl-7,8-dihydropterin pyrophosphokinase, HPPK"/>
    <property type="match status" value="1"/>
</dbReference>
<protein>
    <recommendedName>
        <fullName evidence="4">2-amino-4-hydroxy-6-hydroxymethyldihydropteridine pyrophosphokinase</fullName>
        <ecNumber evidence="3">2.7.6.3</ecNumber>
    </recommendedName>
    <alternativeName>
        <fullName evidence="11">6-hydroxymethyl-7,8-dihydropterin pyrophosphokinase</fullName>
    </alternativeName>
    <alternativeName>
        <fullName evidence="12">7,8-dihydro-6-hydroxymethylpterin-pyrophosphokinase</fullName>
    </alternativeName>
</protein>
<evidence type="ECO:0000259" key="13">
    <source>
        <dbReference type="PROSITE" id="PS00794"/>
    </source>
</evidence>
<dbReference type="UniPathway" id="UPA00077">
    <property type="reaction ID" value="UER00155"/>
</dbReference>
<gene>
    <name evidence="14" type="ORF">BFW38_15290</name>
</gene>
<evidence type="ECO:0000256" key="11">
    <source>
        <dbReference type="ARBA" id="ARBA00029766"/>
    </source>
</evidence>
<dbReference type="EMBL" id="MDTQ01000001">
    <property type="protein sequence ID" value="ODC04688.1"/>
    <property type="molecule type" value="Genomic_DNA"/>
</dbReference>
<keyword evidence="5" id="KW-0808">Transferase</keyword>
<evidence type="ECO:0000313" key="15">
    <source>
        <dbReference type="Proteomes" id="UP000094291"/>
    </source>
</evidence>
<accession>A0A1E2VCE1</accession>